<dbReference type="GO" id="GO:0009228">
    <property type="term" value="P:thiamine biosynthetic process"/>
    <property type="evidence" value="ECO:0007669"/>
    <property type="project" value="InterPro"/>
</dbReference>
<reference evidence="2 3" key="1">
    <citation type="submission" date="2020-07" db="EMBL/GenBank/DDBJ databases">
        <authorList>
            <person name="Feng X."/>
        </authorList>
    </citation>
    <scope>NUCLEOTIDE SEQUENCE [LARGE SCALE GENOMIC DNA]</scope>
    <source>
        <strain evidence="2 3">JCM23202</strain>
    </source>
</reference>
<accession>A0A7X1EA62</accession>
<protein>
    <submittedName>
        <fullName evidence="2">ABC transporter substrate-binding protein</fullName>
    </submittedName>
</protein>
<dbReference type="PANTHER" id="PTHR31528">
    <property type="entry name" value="4-AMINO-5-HYDROXYMETHYL-2-METHYLPYRIMIDINE PHOSPHATE SYNTHASE THI11-RELATED"/>
    <property type="match status" value="1"/>
</dbReference>
<feature type="domain" description="SsuA/THI5-like" evidence="1">
    <location>
        <begin position="58"/>
        <end position="256"/>
    </location>
</feature>
<dbReference type="AlphaFoldDB" id="A0A7X1EA62"/>
<dbReference type="PANTHER" id="PTHR31528:SF3">
    <property type="entry name" value="THIAMINE BIOSYNTHESIS PROTEIN HI_0357-RELATED"/>
    <property type="match status" value="1"/>
</dbReference>
<keyword evidence="3" id="KW-1185">Reference proteome</keyword>
<dbReference type="PROSITE" id="PS51257">
    <property type="entry name" value="PROKAR_LIPOPROTEIN"/>
    <property type="match status" value="1"/>
</dbReference>
<dbReference type="Gene3D" id="3.40.190.10">
    <property type="entry name" value="Periplasmic binding protein-like II"/>
    <property type="match status" value="2"/>
</dbReference>
<dbReference type="EMBL" id="JACHVC010000013">
    <property type="protein sequence ID" value="MBC2607923.1"/>
    <property type="molecule type" value="Genomic_DNA"/>
</dbReference>
<dbReference type="RefSeq" id="WP_185661786.1">
    <property type="nucleotide sequence ID" value="NZ_CAWPOO010000013.1"/>
</dbReference>
<gene>
    <name evidence="2" type="ORF">H5P27_17850</name>
</gene>
<sequence>MFTNTKYFRQIFNAKVVSSLGLASSLVFLVGCGNDESTEAGDESALTPVSIQTDWYAQPEHGGFYQAKVAGIYEEAGLDVTISQGGPNSNAVMKVARGQMDFGIGRLDDIALRIEKGLDIVIVSALMQHDPQALLLHADNPISKIAELDDQRIMITPGSVMVQMMEKKYDLSIRIQPLDFGIGRFLSDPGYIQQCFVTSEPYFARKNGVESKVILISDLGFDPYRVIFANRTMVEEKPDVVAAFVAATIEGWSDYVDEATDRSAANAMISTENKIMDDPELLAFCVQSMRDYNLIHGIEEEGDANGLLRKARIQEAIDLMVELDILETITQAEDVYTTEFLPENLQSMLSDEEKVPFQP</sequence>
<comment type="caution">
    <text evidence="2">The sequence shown here is derived from an EMBL/GenBank/DDBJ whole genome shotgun (WGS) entry which is preliminary data.</text>
</comment>
<dbReference type="SUPFAM" id="SSF53850">
    <property type="entry name" value="Periplasmic binding protein-like II"/>
    <property type="match status" value="1"/>
</dbReference>
<dbReference type="Pfam" id="PF09084">
    <property type="entry name" value="NMT1"/>
    <property type="match status" value="1"/>
</dbReference>
<evidence type="ECO:0000259" key="1">
    <source>
        <dbReference type="Pfam" id="PF09084"/>
    </source>
</evidence>
<evidence type="ECO:0000313" key="2">
    <source>
        <dbReference type="EMBL" id="MBC2607923.1"/>
    </source>
</evidence>
<dbReference type="InterPro" id="IPR027939">
    <property type="entry name" value="NMT1/THI5"/>
</dbReference>
<organism evidence="2 3">
    <name type="scientific">Pelagicoccus albus</name>
    <dbReference type="NCBI Taxonomy" id="415222"/>
    <lineage>
        <taxon>Bacteria</taxon>
        <taxon>Pseudomonadati</taxon>
        <taxon>Verrucomicrobiota</taxon>
        <taxon>Opitutia</taxon>
        <taxon>Puniceicoccales</taxon>
        <taxon>Pelagicoccaceae</taxon>
        <taxon>Pelagicoccus</taxon>
    </lineage>
</organism>
<evidence type="ECO:0000313" key="3">
    <source>
        <dbReference type="Proteomes" id="UP000526501"/>
    </source>
</evidence>
<dbReference type="Proteomes" id="UP000526501">
    <property type="component" value="Unassembled WGS sequence"/>
</dbReference>
<name>A0A7X1EA62_9BACT</name>
<dbReference type="InterPro" id="IPR015168">
    <property type="entry name" value="SsuA/THI5"/>
</dbReference>
<proteinExistence type="predicted"/>